<name>A0A0T6LVR0_WENVI</name>
<comment type="caution">
    <text evidence="3">The sequence shown here is derived from an EMBL/GenBank/DDBJ whole genome shotgun (WGS) entry which is preliminary data.</text>
</comment>
<dbReference type="GO" id="GO:0008233">
    <property type="term" value="F:peptidase activity"/>
    <property type="evidence" value="ECO:0007669"/>
    <property type="project" value="UniProtKB-KW"/>
</dbReference>
<accession>A0A0T6LVR0</accession>
<dbReference type="SMART" id="SM00464">
    <property type="entry name" value="LON"/>
    <property type="match status" value="1"/>
</dbReference>
<dbReference type="Gene3D" id="2.30.130.40">
    <property type="entry name" value="LON domain-like"/>
    <property type="match status" value="1"/>
</dbReference>
<evidence type="ECO:0000256" key="1">
    <source>
        <dbReference type="SAM" id="MobiDB-lite"/>
    </source>
</evidence>
<dbReference type="eggNOG" id="COG2802">
    <property type="taxonomic scope" value="Bacteria"/>
</dbReference>
<dbReference type="GO" id="GO:0006508">
    <property type="term" value="P:proteolysis"/>
    <property type="evidence" value="ECO:0007669"/>
    <property type="project" value="UniProtKB-KW"/>
</dbReference>
<reference evidence="3 4" key="1">
    <citation type="submission" date="2015-10" db="EMBL/GenBank/DDBJ databases">
        <title>Draft genome sequence of pyrrolomycin-producing Streptomyces vitaminophilus.</title>
        <authorList>
            <person name="Graham D.E."/>
            <person name="Mahan K.M."/>
            <person name="Klingeman D.M."/>
            <person name="Hettich R.L."/>
            <person name="Parry R.J."/>
        </authorList>
    </citation>
    <scope>NUCLEOTIDE SEQUENCE [LARGE SCALE GENOMIC DNA]</scope>
    <source>
        <strain evidence="3 4">ATCC 31673</strain>
    </source>
</reference>
<keyword evidence="3" id="KW-0378">Hydrolase</keyword>
<dbReference type="Gene3D" id="1.20.58.1480">
    <property type="match status" value="1"/>
</dbReference>
<sequence length="252" mass="26366">MLVTVRLPLFPLTSVLYPGLVLPLTVFEERYRRLVADLSALPADAPRRFGVVAIRDGSEIAPTHPGAGEGSGPGEGNGPPGGAAAGFGRDLGTALYPVGCVAEVASIRTHPDGRSDLLTSGTVRFRTRSIDATGPYLVAEVEELPEQRGDGAGALASAVARMFGAYQRRLAGAREHSLTTTPELSDDPSVLSYLVAAATVADTSVKQRLLQAPDTAARLADELALLRREVAVLGKLPSLPAVELTRQVPSPN</sequence>
<dbReference type="PANTHER" id="PTHR46732:SF8">
    <property type="entry name" value="ATP-DEPENDENT PROTEASE LA (LON) DOMAIN PROTEIN"/>
    <property type="match status" value="1"/>
</dbReference>
<feature type="compositionally biased region" description="Gly residues" evidence="1">
    <location>
        <begin position="67"/>
        <end position="84"/>
    </location>
</feature>
<dbReference type="Proteomes" id="UP000050867">
    <property type="component" value="Unassembled WGS sequence"/>
</dbReference>
<gene>
    <name evidence="3" type="ORF">AQ490_17235</name>
</gene>
<dbReference type="PROSITE" id="PS51787">
    <property type="entry name" value="LON_N"/>
    <property type="match status" value="1"/>
</dbReference>
<dbReference type="InterPro" id="IPR015947">
    <property type="entry name" value="PUA-like_sf"/>
</dbReference>
<dbReference type="InterPro" id="IPR046336">
    <property type="entry name" value="Lon_prtase_N_sf"/>
</dbReference>
<evidence type="ECO:0000259" key="2">
    <source>
        <dbReference type="PROSITE" id="PS51787"/>
    </source>
</evidence>
<dbReference type="PANTHER" id="PTHR46732">
    <property type="entry name" value="ATP-DEPENDENT PROTEASE LA (LON) DOMAIN PROTEIN"/>
    <property type="match status" value="1"/>
</dbReference>
<protein>
    <submittedName>
        <fullName evidence="3">ATP-dependent protease</fullName>
    </submittedName>
</protein>
<evidence type="ECO:0000313" key="4">
    <source>
        <dbReference type="Proteomes" id="UP000050867"/>
    </source>
</evidence>
<proteinExistence type="predicted"/>
<dbReference type="Pfam" id="PF02190">
    <property type="entry name" value="LON_substr_bdg"/>
    <property type="match status" value="1"/>
</dbReference>
<feature type="domain" description="Lon N-terminal" evidence="2">
    <location>
        <begin position="7"/>
        <end position="230"/>
    </location>
</feature>
<dbReference type="InterPro" id="IPR003111">
    <property type="entry name" value="Lon_prtase_N"/>
</dbReference>
<evidence type="ECO:0000313" key="3">
    <source>
        <dbReference type="EMBL" id="KRV50148.1"/>
    </source>
</evidence>
<keyword evidence="3" id="KW-0645">Protease</keyword>
<dbReference type="SUPFAM" id="SSF88697">
    <property type="entry name" value="PUA domain-like"/>
    <property type="match status" value="1"/>
</dbReference>
<keyword evidence="4" id="KW-1185">Reference proteome</keyword>
<dbReference type="AlphaFoldDB" id="A0A0T6LVR0"/>
<dbReference type="STRING" id="76728.AQ490_17235"/>
<dbReference type="EMBL" id="LLZU01000006">
    <property type="protein sequence ID" value="KRV50148.1"/>
    <property type="molecule type" value="Genomic_DNA"/>
</dbReference>
<organism evidence="3 4">
    <name type="scientific">Wenjunlia vitaminophila</name>
    <name type="common">Streptomyces vitaminophilus</name>
    <dbReference type="NCBI Taxonomy" id="76728"/>
    <lineage>
        <taxon>Bacteria</taxon>
        <taxon>Bacillati</taxon>
        <taxon>Actinomycetota</taxon>
        <taxon>Actinomycetes</taxon>
        <taxon>Kitasatosporales</taxon>
        <taxon>Streptomycetaceae</taxon>
        <taxon>Wenjunlia</taxon>
    </lineage>
</organism>
<feature type="region of interest" description="Disordered" evidence="1">
    <location>
        <begin position="60"/>
        <end position="84"/>
    </location>
</feature>